<keyword evidence="2" id="KW-1185">Reference proteome</keyword>
<evidence type="ECO:0000313" key="1">
    <source>
        <dbReference type="EMBL" id="ROI81897.1"/>
    </source>
</evidence>
<protein>
    <submittedName>
        <fullName evidence="1">Uncharacterized protein</fullName>
    </submittedName>
</protein>
<dbReference type="OrthoDB" id="10068084at2759"/>
<dbReference type="Proteomes" id="UP000281406">
    <property type="component" value="Unassembled WGS sequence"/>
</dbReference>
<dbReference type="AlphaFoldDB" id="A0A3N0XNK0"/>
<sequence length="100" mass="11004">MAESDIMADCARKRLVWDIKKDLLTLPADELFHIVKVIGPTPGKDTSELDLEDSEGCFEYIDALMSSVLASAANVPKAENCQNYTASDELKVENSNIVEI</sequence>
<reference evidence="1 2" key="1">
    <citation type="submission" date="2018-10" db="EMBL/GenBank/DDBJ databases">
        <title>Genome assembly for a Yunnan-Guizhou Plateau 3E fish, Anabarilius grahami (Regan), and its evolutionary and genetic applications.</title>
        <authorList>
            <person name="Jiang W."/>
        </authorList>
    </citation>
    <scope>NUCLEOTIDE SEQUENCE [LARGE SCALE GENOMIC DNA]</scope>
    <source>
        <strain evidence="1">AG-KIZ</strain>
        <tissue evidence="1">Muscle</tissue>
    </source>
</reference>
<dbReference type="EMBL" id="RJVU01067793">
    <property type="protein sequence ID" value="ROI81897.1"/>
    <property type="molecule type" value="Genomic_DNA"/>
</dbReference>
<proteinExistence type="predicted"/>
<name>A0A3N0XNK0_ANAGA</name>
<organism evidence="1 2">
    <name type="scientific">Anabarilius grahami</name>
    <name type="common">Kanglang fish</name>
    <name type="synonym">Barilius grahami</name>
    <dbReference type="NCBI Taxonomy" id="495550"/>
    <lineage>
        <taxon>Eukaryota</taxon>
        <taxon>Metazoa</taxon>
        <taxon>Chordata</taxon>
        <taxon>Craniata</taxon>
        <taxon>Vertebrata</taxon>
        <taxon>Euteleostomi</taxon>
        <taxon>Actinopterygii</taxon>
        <taxon>Neopterygii</taxon>
        <taxon>Teleostei</taxon>
        <taxon>Ostariophysi</taxon>
        <taxon>Cypriniformes</taxon>
        <taxon>Xenocyprididae</taxon>
        <taxon>Xenocypridinae</taxon>
        <taxon>Xenocypridinae incertae sedis</taxon>
        <taxon>Anabarilius</taxon>
    </lineage>
</organism>
<accession>A0A3N0XNK0</accession>
<evidence type="ECO:0000313" key="2">
    <source>
        <dbReference type="Proteomes" id="UP000281406"/>
    </source>
</evidence>
<gene>
    <name evidence="1" type="ORF">DPX16_22132</name>
</gene>
<comment type="caution">
    <text evidence="1">The sequence shown here is derived from an EMBL/GenBank/DDBJ whole genome shotgun (WGS) entry which is preliminary data.</text>
</comment>